<evidence type="ECO:0000256" key="8">
    <source>
        <dbReference type="ARBA" id="ARBA00060590"/>
    </source>
</evidence>
<evidence type="ECO:0000259" key="13">
    <source>
        <dbReference type="Pfam" id="PF01979"/>
    </source>
</evidence>
<dbReference type="FunFam" id="3.20.20.140:FF:000004">
    <property type="entry name" value="N-acetylglucosamine-6-phosphate deacetylase"/>
    <property type="match status" value="1"/>
</dbReference>
<feature type="binding site" evidence="11">
    <location>
        <begin position="215"/>
        <end position="216"/>
    </location>
    <ligand>
        <name>substrate</name>
    </ligand>
</feature>
<evidence type="ECO:0000256" key="12">
    <source>
        <dbReference type="PIRSR" id="PIRSR038994-3"/>
    </source>
</evidence>
<keyword evidence="5 9" id="KW-0378">Hydrolase</keyword>
<feature type="binding site" evidence="11">
    <location>
        <begin position="304"/>
        <end position="306"/>
    </location>
    <ligand>
        <name>substrate</name>
    </ligand>
</feature>
<evidence type="ECO:0000256" key="6">
    <source>
        <dbReference type="ARBA" id="ARBA00023277"/>
    </source>
</evidence>
<feature type="binding site" evidence="11">
    <location>
        <position position="136"/>
    </location>
    <ligand>
        <name>substrate</name>
    </ligand>
</feature>
<name>A0A2V2ZRH2_9BACI</name>
<dbReference type="GO" id="GO:0046872">
    <property type="term" value="F:metal ion binding"/>
    <property type="evidence" value="ECO:0007669"/>
    <property type="project" value="UniProtKB-KW"/>
</dbReference>
<dbReference type="RefSeq" id="WP_110065906.1">
    <property type="nucleotide sequence ID" value="NZ_QGTW01000009.1"/>
</dbReference>
<dbReference type="InterPro" id="IPR032466">
    <property type="entry name" value="Metal_Hydrolase"/>
</dbReference>
<feature type="binding site" evidence="12">
    <location>
        <position position="125"/>
    </location>
    <ligand>
        <name>Zn(2+)</name>
        <dbReference type="ChEBI" id="CHEBI:29105"/>
    </ligand>
</feature>
<evidence type="ECO:0000256" key="5">
    <source>
        <dbReference type="ARBA" id="ARBA00022801"/>
    </source>
</evidence>
<comment type="catalytic activity">
    <reaction evidence="7">
        <text>N-acetyl-D-glucosamine 6-phosphate + H2O = D-glucosamine 6-phosphate + acetate</text>
        <dbReference type="Rhea" id="RHEA:22936"/>
        <dbReference type="ChEBI" id="CHEBI:15377"/>
        <dbReference type="ChEBI" id="CHEBI:30089"/>
        <dbReference type="ChEBI" id="CHEBI:57513"/>
        <dbReference type="ChEBI" id="CHEBI:58725"/>
        <dbReference type="EC" id="3.5.1.25"/>
    </reaction>
</comment>
<dbReference type="EMBL" id="QGTW01000009">
    <property type="protein sequence ID" value="PWW26948.1"/>
    <property type="molecule type" value="Genomic_DNA"/>
</dbReference>
<dbReference type="AlphaFoldDB" id="A0A2V2ZRH2"/>
<feature type="binding site" evidence="12">
    <location>
        <position position="212"/>
    </location>
    <ligand>
        <name>Zn(2+)</name>
        <dbReference type="ChEBI" id="CHEBI:29105"/>
    </ligand>
</feature>
<evidence type="ECO:0000256" key="7">
    <source>
        <dbReference type="ARBA" id="ARBA00047647"/>
    </source>
</evidence>
<keyword evidence="6 9" id="KW-0119">Carbohydrate metabolism</keyword>
<comment type="pathway">
    <text evidence="8">Amino-sugar metabolism; N-acetylneuraminate degradation; D-fructose 6-phosphate from N-acetylneuraminate: step 4/5.</text>
</comment>
<dbReference type="InterPro" id="IPR011059">
    <property type="entry name" value="Metal-dep_hydrolase_composite"/>
</dbReference>
<organism evidence="14 15">
    <name type="scientific">Cytobacillus oceanisediminis</name>
    <dbReference type="NCBI Taxonomy" id="665099"/>
    <lineage>
        <taxon>Bacteria</taxon>
        <taxon>Bacillati</taxon>
        <taxon>Bacillota</taxon>
        <taxon>Bacilli</taxon>
        <taxon>Bacillales</taxon>
        <taxon>Bacillaceae</taxon>
        <taxon>Cytobacillus</taxon>
    </lineage>
</organism>
<evidence type="ECO:0000256" key="11">
    <source>
        <dbReference type="PIRSR" id="PIRSR038994-2"/>
    </source>
</evidence>
<evidence type="ECO:0000256" key="3">
    <source>
        <dbReference type="ARBA" id="ARBA00018029"/>
    </source>
</evidence>
<evidence type="ECO:0000256" key="10">
    <source>
        <dbReference type="PIRSR" id="PIRSR038994-1"/>
    </source>
</evidence>
<dbReference type="PANTHER" id="PTHR11113:SF14">
    <property type="entry name" value="N-ACETYLGLUCOSAMINE-6-PHOSPHATE DEACETYLASE"/>
    <property type="match status" value="1"/>
</dbReference>
<feature type="active site" description="Proton donor/acceptor" evidence="10">
    <location>
        <position position="270"/>
    </location>
</feature>
<dbReference type="SUPFAM" id="SSF51556">
    <property type="entry name" value="Metallo-dependent hydrolases"/>
    <property type="match status" value="1"/>
</dbReference>
<dbReference type="CDD" id="cd00854">
    <property type="entry name" value="NagA"/>
    <property type="match status" value="1"/>
</dbReference>
<evidence type="ECO:0000256" key="2">
    <source>
        <dbReference type="ARBA" id="ARBA00011899"/>
    </source>
</evidence>
<dbReference type="PIRSF" id="PIRSF038994">
    <property type="entry name" value="NagA"/>
    <property type="match status" value="1"/>
</dbReference>
<evidence type="ECO:0000256" key="4">
    <source>
        <dbReference type="ARBA" id="ARBA00022723"/>
    </source>
</evidence>
<dbReference type="GO" id="GO:0008448">
    <property type="term" value="F:N-acetylglucosamine-6-phosphate deacetylase activity"/>
    <property type="evidence" value="ECO:0007669"/>
    <property type="project" value="UniProtKB-EC"/>
</dbReference>
<gene>
    <name evidence="14" type="ORF">DFO73_109114</name>
</gene>
<protein>
    <recommendedName>
        <fullName evidence="3">N-acetylglucosamine-6-phosphate deacetylase</fullName>
        <ecNumber evidence="2">3.5.1.25</ecNumber>
    </recommendedName>
</protein>
<comment type="similarity">
    <text evidence="1 9">Belongs to the metallo-dependent hydrolases superfamily. NagA family.</text>
</comment>
<dbReference type="OrthoDB" id="9776488at2"/>
<proteinExistence type="inferred from homology"/>
<dbReference type="InterPro" id="IPR006680">
    <property type="entry name" value="Amidohydro-rel"/>
</dbReference>
<accession>A0A2V2ZRH2</accession>
<reference evidence="14 15" key="1">
    <citation type="submission" date="2018-05" db="EMBL/GenBank/DDBJ databases">
        <title>Freshwater and sediment microbial communities from various areas in North America, analyzing microbe dynamics in response to fracking.</title>
        <authorList>
            <person name="Lamendella R."/>
        </authorList>
    </citation>
    <scope>NUCLEOTIDE SEQUENCE [LARGE SCALE GENOMIC DNA]</scope>
    <source>
        <strain evidence="14 15">15_TX</strain>
    </source>
</reference>
<dbReference type="SUPFAM" id="SSF51338">
    <property type="entry name" value="Composite domain of metallo-dependent hydrolases"/>
    <property type="match status" value="1"/>
</dbReference>
<comment type="caution">
    <text evidence="14">The sequence shown here is derived from an EMBL/GenBank/DDBJ whole genome shotgun (WGS) entry which is preliminary data.</text>
</comment>
<dbReference type="Proteomes" id="UP000247150">
    <property type="component" value="Unassembled WGS sequence"/>
</dbReference>
<evidence type="ECO:0000313" key="15">
    <source>
        <dbReference type="Proteomes" id="UP000247150"/>
    </source>
</evidence>
<feature type="binding site" evidence="11">
    <location>
        <position position="247"/>
    </location>
    <ligand>
        <name>substrate</name>
    </ligand>
</feature>
<feature type="domain" description="Amidohydrolase-related" evidence="13">
    <location>
        <begin position="48"/>
        <end position="377"/>
    </location>
</feature>
<feature type="binding site" evidence="12">
    <location>
        <position position="191"/>
    </location>
    <ligand>
        <name>Zn(2+)</name>
        <dbReference type="ChEBI" id="CHEBI:29105"/>
    </ligand>
</feature>
<feature type="binding site" evidence="11">
    <location>
        <position position="223"/>
    </location>
    <ligand>
        <name>substrate</name>
    </ligand>
</feature>
<evidence type="ECO:0000256" key="9">
    <source>
        <dbReference type="PIRNR" id="PIRNR038994"/>
    </source>
</evidence>
<dbReference type="NCBIfam" id="TIGR00221">
    <property type="entry name" value="nagA"/>
    <property type="match status" value="1"/>
</dbReference>
<sequence length="390" mass="42492">MEAIFADTIYIPNRRIYSRYVIYENGLIKDITDEKPDCQIHDFSGFAVIPGLIDIHIHGISGKDTMDATPEALQEISLSLAKHGVTSFLPTTLTDDFEKVKAAVREIGRQIGKTAGAEIIGSYVEGPYITPEHRGAHPLKFMREITMEELDELIKASQNTIKILTLAPEKAMALEVIPYLKDKGILISMGHTNADYETANIAIEKGASISVHTFNGMRGFSHRDPGCLGAFLTDDETFCELIADLEHVHPAGIHLLYKAKGADKILLISDSMAAADLTDGEYKLGSLSVTVKGGIARTLETGSLAGSTTNLMRCLKNTQEVLGMPLECILPMATINQASLLGIGEETGTIEIGKKLNAAVIDDAFNVKATFVNGKVVFMEEKRKWAIIEL</sequence>
<dbReference type="GO" id="GO:0006046">
    <property type="term" value="P:N-acetylglucosamine catabolic process"/>
    <property type="evidence" value="ECO:0007669"/>
    <property type="project" value="TreeGrafter"/>
</dbReference>
<evidence type="ECO:0000256" key="1">
    <source>
        <dbReference type="ARBA" id="ARBA00010716"/>
    </source>
</evidence>
<evidence type="ECO:0000313" key="14">
    <source>
        <dbReference type="EMBL" id="PWW26948.1"/>
    </source>
</evidence>
<dbReference type="PANTHER" id="PTHR11113">
    <property type="entry name" value="N-ACETYLGLUCOSAMINE-6-PHOSPHATE DEACETYLASE"/>
    <property type="match status" value="1"/>
</dbReference>
<dbReference type="InterPro" id="IPR003764">
    <property type="entry name" value="GlcNAc_6-P_deAcase"/>
</dbReference>
<dbReference type="Pfam" id="PF01979">
    <property type="entry name" value="Amidohydro_1"/>
    <property type="match status" value="1"/>
</dbReference>
<dbReference type="EC" id="3.5.1.25" evidence="2"/>
<keyword evidence="4 12" id="KW-0479">Metal-binding</keyword>
<dbReference type="Gene3D" id="3.20.20.140">
    <property type="entry name" value="Metal-dependent hydrolases"/>
    <property type="match status" value="1"/>
</dbReference>
<comment type="cofactor">
    <cofactor evidence="12">
        <name>a divalent metal cation</name>
        <dbReference type="ChEBI" id="CHEBI:60240"/>
    </cofactor>
    <text evidence="12">Binds 1 divalent metal cation per subunit.</text>
</comment>
<dbReference type="Gene3D" id="2.30.40.10">
    <property type="entry name" value="Urease, subunit C, domain 1"/>
    <property type="match status" value="1"/>
</dbReference>